<keyword evidence="1" id="KW-0175">Coiled coil</keyword>
<name>A0A3A1YVB4_9BURK</name>
<feature type="coiled-coil region" evidence="1">
    <location>
        <begin position="300"/>
        <end position="355"/>
    </location>
</feature>
<evidence type="ECO:0000256" key="1">
    <source>
        <dbReference type="SAM" id="Coils"/>
    </source>
</evidence>
<dbReference type="AlphaFoldDB" id="A0A3A1YVB4"/>
<dbReference type="InterPro" id="IPR021104">
    <property type="entry name" value="KfrA_DNA-bd_N"/>
</dbReference>
<evidence type="ECO:0000256" key="2">
    <source>
        <dbReference type="SAM" id="MobiDB-lite"/>
    </source>
</evidence>
<feature type="domain" description="KfrA N-terminal DNA-binding" evidence="3">
    <location>
        <begin position="14"/>
        <end position="123"/>
    </location>
</feature>
<evidence type="ECO:0000313" key="5">
    <source>
        <dbReference type="Proteomes" id="UP000266206"/>
    </source>
</evidence>
<feature type="region of interest" description="Disordered" evidence="2">
    <location>
        <begin position="196"/>
        <end position="217"/>
    </location>
</feature>
<evidence type="ECO:0000313" key="4">
    <source>
        <dbReference type="EMBL" id="RIY41138.1"/>
    </source>
</evidence>
<feature type="compositionally biased region" description="Basic and acidic residues" evidence="2">
    <location>
        <begin position="196"/>
        <end position="206"/>
    </location>
</feature>
<feature type="region of interest" description="Disordered" evidence="2">
    <location>
        <begin position="138"/>
        <end position="180"/>
    </location>
</feature>
<reference evidence="4 5" key="1">
    <citation type="submission" date="2017-08" db="EMBL/GenBank/DDBJ databases">
        <title>Pusillimonas indicus sp. nov., a member of the family Alcaligenaceae isolated from surface seawater.</title>
        <authorList>
            <person name="Li J."/>
        </authorList>
    </citation>
    <scope>NUCLEOTIDE SEQUENCE [LARGE SCALE GENOMIC DNA]</scope>
    <source>
        <strain evidence="4 5">L52-1-41</strain>
    </source>
</reference>
<protein>
    <recommendedName>
        <fullName evidence="3">KfrA N-terminal DNA-binding domain-containing protein</fullName>
    </recommendedName>
</protein>
<organism evidence="4 5">
    <name type="scientific">Neopusillimonas maritima</name>
    <dbReference type="NCBI Taxonomy" id="2026239"/>
    <lineage>
        <taxon>Bacteria</taxon>
        <taxon>Pseudomonadati</taxon>
        <taxon>Pseudomonadota</taxon>
        <taxon>Betaproteobacteria</taxon>
        <taxon>Burkholderiales</taxon>
        <taxon>Alcaligenaceae</taxon>
        <taxon>Neopusillimonas</taxon>
    </lineage>
</organism>
<feature type="compositionally biased region" description="Polar residues" evidence="2">
    <location>
        <begin position="207"/>
        <end position="217"/>
    </location>
</feature>
<proteinExistence type="predicted"/>
<gene>
    <name evidence="4" type="ORF">CJP73_08310</name>
</gene>
<dbReference type="EMBL" id="NQYH01000005">
    <property type="protein sequence ID" value="RIY41138.1"/>
    <property type="molecule type" value="Genomic_DNA"/>
</dbReference>
<evidence type="ECO:0000259" key="3">
    <source>
        <dbReference type="Pfam" id="PF11740"/>
    </source>
</evidence>
<sequence>MIKMRHVMARAGITYQDVANAAQRVRQRGDEPTVDRVRSELGTGSRSTLGPMLKRWKTGSEAAADLNGLPADLVAAVKALHERAQYAADERITQEREAHQTLEQQWRTELEEVRQRCESLEEQRCGLEKANEALRNESDAQAHALQQEQHRAASLTSKLEASQEKLSETTATVQEMKQENRDIRSHFEHYQQEIAEDRRHERDQFHRTQSGLEGQVDQLTQQLRSSEQDRDTLRQHRDQINQRYEASQDHAENLKEKLHASQAVITQWATRTETLEATVDRLQLERDSDAEHREKLGAALTDSEKHLAACQQRISDLRERVAAADDRNQFLNDQNRELLQEKAVLQGQLKQLQTSLAK</sequence>
<comment type="caution">
    <text evidence="4">The sequence shown here is derived from an EMBL/GenBank/DDBJ whole genome shotgun (WGS) entry which is preliminary data.</text>
</comment>
<dbReference type="Pfam" id="PF11740">
    <property type="entry name" value="KfrA_N"/>
    <property type="match status" value="1"/>
</dbReference>
<dbReference type="Proteomes" id="UP000266206">
    <property type="component" value="Unassembled WGS sequence"/>
</dbReference>
<accession>A0A3A1YVB4</accession>